<keyword evidence="6" id="KW-0862">Zinc</keyword>
<name>A0A238Y356_9BACT</name>
<dbReference type="InterPro" id="IPR006680">
    <property type="entry name" value="Amidohydro-rel"/>
</dbReference>
<evidence type="ECO:0000313" key="8">
    <source>
        <dbReference type="EMBL" id="SNR65248.1"/>
    </source>
</evidence>
<evidence type="ECO:0000256" key="6">
    <source>
        <dbReference type="HAMAP-Rule" id="MF_00220"/>
    </source>
</evidence>
<keyword evidence="4 6" id="KW-0378">Hydrolase</keyword>
<comment type="function">
    <text evidence="1 6">Catalyzes the reversible cyclization of carbamoyl aspartate to dihydroorotate.</text>
</comment>
<gene>
    <name evidence="6" type="primary">pyrC</name>
    <name evidence="8" type="ORF">SAMN06265340_10256</name>
</gene>
<dbReference type="GO" id="GO:0008270">
    <property type="term" value="F:zinc ion binding"/>
    <property type="evidence" value="ECO:0007669"/>
    <property type="project" value="UniProtKB-UniRule"/>
</dbReference>
<comment type="pathway">
    <text evidence="6">Pyrimidine metabolism; UMP biosynthesis via de novo pathway; (S)-dihydroorotate from bicarbonate: step 3/3.</text>
</comment>
<evidence type="ECO:0000256" key="2">
    <source>
        <dbReference type="ARBA" id="ARBA00010286"/>
    </source>
</evidence>
<dbReference type="Proteomes" id="UP000198405">
    <property type="component" value="Unassembled WGS sequence"/>
</dbReference>
<evidence type="ECO:0000259" key="7">
    <source>
        <dbReference type="Pfam" id="PF01979"/>
    </source>
</evidence>
<dbReference type="InterPro" id="IPR002195">
    <property type="entry name" value="Dihydroorotase_CS"/>
</dbReference>
<feature type="active site" evidence="6">
    <location>
        <position position="307"/>
    </location>
</feature>
<dbReference type="GO" id="GO:0005737">
    <property type="term" value="C:cytoplasm"/>
    <property type="evidence" value="ECO:0007669"/>
    <property type="project" value="TreeGrafter"/>
</dbReference>
<dbReference type="OrthoDB" id="9765462at2"/>
<dbReference type="SUPFAM" id="SSF51556">
    <property type="entry name" value="Metallo-dependent hydrolases"/>
    <property type="match status" value="1"/>
</dbReference>
<comment type="similarity">
    <text evidence="2 6">Belongs to the metallo-dependent hydrolases superfamily. DHOase family. Class I DHOase subfamily.</text>
</comment>
<feature type="binding site" evidence="6">
    <location>
        <position position="181"/>
    </location>
    <ligand>
        <name>Zn(2+)</name>
        <dbReference type="ChEBI" id="CHEBI:29105"/>
        <label>2</label>
    </ligand>
</feature>
<feature type="binding site" evidence="6">
    <location>
        <position position="234"/>
    </location>
    <ligand>
        <name>Zn(2+)</name>
        <dbReference type="ChEBI" id="CHEBI:29105"/>
        <label>2</label>
    </ligand>
</feature>
<accession>A0A238Y356</accession>
<dbReference type="GO" id="GO:0004151">
    <property type="term" value="F:dihydroorotase activity"/>
    <property type="evidence" value="ECO:0007669"/>
    <property type="project" value="UniProtKB-UniRule"/>
</dbReference>
<dbReference type="Pfam" id="PF01979">
    <property type="entry name" value="Amidohydro_1"/>
    <property type="match status" value="1"/>
</dbReference>
<protein>
    <recommendedName>
        <fullName evidence="6">Dihydroorotase</fullName>
        <shortName evidence="6">DHOase</shortName>
        <ecNumber evidence="6">3.5.2.3</ecNumber>
    </recommendedName>
</protein>
<feature type="binding site" evidence="6">
    <location>
        <position position="311"/>
    </location>
    <ligand>
        <name>substrate</name>
    </ligand>
</feature>
<feature type="binding site" evidence="6">
    <location>
        <position position="154"/>
    </location>
    <ligand>
        <name>Zn(2+)</name>
        <dbReference type="ChEBI" id="CHEBI:29105"/>
        <label>1</label>
    </ligand>
</feature>
<dbReference type="PANTHER" id="PTHR43668">
    <property type="entry name" value="ALLANTOINASE"/>
    <property type="match status" value="1"/>
</dbReference>
<comment type="caution">
    <text evidence="6">Lacks conserved residue(s) required for the propagation of feature annotation.</text>
</comment>
<dbReference type="Gene3D" id="2.30.40.10">
    <property type="entry name" value="Urease, subunit C, domain 1"/>
    <property type="match status" value="1"/>
</dbReference>
<feature type="binding site" evidence="6">
    <location>
        <position position="96"/>
    </location>
    <ligand>
        <name>substrate</name>
    </ligand>
</feature>
<dbReference type="PROSITE" id="PS00483">
    <property type="entry name" value="DIHYDROOROTASE_2"/>
    <property type="match status" value="1"/>
</dbReference>
<organism evidence="8 9">
    <name type="scientific">Desulfurobacterium atlanticum</name>
    <dbReference type="NCBI Taxonomy" id="240169"/>
    <lineage>
        <taxon>Bacteria</taxon>
        <taxon>Pseudomonadati</taxon>
        <taxon>Aquificota</taxon>
        <taxon>Aquificia</taxon>
        <taxon>Desulfurobacteriales</taxon>
        <taxon>Desulfurobacteriaceae</taxon>
        <taxon>Desulfurobacterium</taxon>
    </lineage>
</organism>
<dbReference type="SUPFAM" id="SSF51338">
    <property type="entry name" value="Composite domain of metallo-dependent hydrolases"/>
    <property type="match status" value="1"/>
</dbReference>
<dbReference type="EMBL" id="FZOB01000002">
    <property type="protein sequence ID" value="SNR65248.1"/>
    <property type="molecule type" value="Genomic_DNA"/>
</dbReference>
<dbReference type="HAMAP" id="MF_00220_B">
    <property type="entry name" value="PyrC_classI_B"/>
    <property type="match status" value="1"/>
</dbReference>
<feature type="binding site" evidence="6">
    <location>
        <position position="307"/>
    </location>
    <ligand>
        <name>Zn(2+)</name>
        <dbReference type="ChEBI" id="CHEBI:29105"/>
        <label>1</label>
    </ligand>
</feature>
<dbReference type="GO" id="GO:0044205">
    <property type="term" value="P:'de novo' UMP biosynthetic process"/>
    <property type="evidence" value="ECO:0007669"/>
    <property type="project" value="UniProtKB-UniRule"/>
</dbReference>
<feature type="domain" description="Amidohydrolase-related" evidence="7">
    <location>
        <begin position="53"/>
        <end position="423"/>
    </location>
</feature>
<proteinExistence type="inferred from homology"/>
<evidence type="ECO:0000256" key="4">
    <source>
        <dbReference type="ARBA" id="ARBA00022801"/>
    </source>
</evidence>
<feature type="binding site" evidence="6">
    <location>
        <position position="62"/>
    </location>
    <ligand>
        <name>Zn(2+)</name>
        <dbReference type="ChEBI" id="CHEBI:29105"/>
        <label>1</label>
    </ligand>
</feature>
<dbReference type="EC" id="3.5.2.3" evidence="6"/>
<dbReference type="RefSeq" id="WP_089322411.1">
    <property type="nucleotide sequence ID" value="NZ_FZOB01000002.1"/>
</dbReference>
<keyword evidence="5 6" id="KW-0665">Pyrimidine biosynthesis</keyword>
<dbReference type="GO" id="GO:0004038">
    <property type="term" value="F:allantoinase activity"/>
    <property type="evidence" value="ECO:0007669"/>
    <property type="project" value="TreeGrafter"/>
</dbReference>
<dbReference type="CDD" id="cd01317">
    <property type="entry name" value="DHOase_IIa"/>
    <property type="match status" value="1"/>
</dbReference>
<keyword evidence="3 6" id="KW-0479">Metal-binding</keyword>
<comment type="catalytic activity">
    <reaction evidence="6">
        <text>(S)-dihydroorotate + H2O = N-carbamoyl-L-aspartate + H(+)</text>
        <dbReference type="Rhea" id="RHEA:24296"/>
        <dbReference type="ChEBI" id="CHEBI:15377"/>
        <dbReference type="ChEBI" id="CHEBI:15378"/>
        <dbReference type="ChEBI" id="CHEBI:30864"/>
        <dbReference type="ChEBI" id="CHEBI:32814"/>
        <dbReference type="EC" id="3.5.2.3"/>
    </reaction>
</comment>
<feature type="binding site" evidence="6">
    <location>
        <position position="64"/>
    </location>
    <ligand>
        <name>Zn(2+)</name>
        <dbReference type="ChEBI" id="CHEBI:29105"/>
        <label>1</label>
    </ligand>
</feature>
<keyword evidence="9" id="KW-1185">Reference proteome</keyword>
<dbReference type="NCBIfam" id="TIGR00857">
    <property type="entry name" value="pyrC_multi"/>
    <property type="match status" value="1"/>
</dbReference>
<dbReference type="InterPro" id="IPR011059">
    <property type="entry name" value="Metal-dep_hydrolase_composite"/>
</dbReference>
<dbReference type="InterPro" id="IPR004722">
    <property type="entry name" value="DHOase"/>
</dbReference>
<dbReference type="GO" id="GO:0006145">
    <property type="term" value="P:purine nucleobase catabolic process"/>
    <property type="evidence" value="ECO:0007669"/>
    <property type="project" value="TreeGrafter"/>
</dbReference>
<reference evidence="9" key="1">
    <citation type="submission" date="2017-06" db="EMBL/GenBank/DDBJ databases">
        <authorList>
            <person name="Varghese N."/>
            <person name="Submissions S."/>
        </authorList>
    </citation>
    <scope>NUCLEOTIDE SEQUENCE [LARGE SCALE GENOMIC DNA]</scope>
    <source>
        <strain evidence="9">DSM 15668</strain>
    </source>
</reference>
<dbReference type="UniPathway" id="UPA00070">
    <property type="reaction ID" value="UER00117"/>
</dbReference>
<dbReference type="InterPro" id="IPR032466">
    <property type="entry name" value="Metal_Hydrolase"/>
</dbReference>
<evidence type="ECO:0000313" key="9">
    <source>
        <dbReference type="Proteomes" id="UP000198405"/>
    </source>
</evidence>
<feature type="binding site" evidence="6">
    <location>
        <position position="154"/>
    </location>
    <ligand>
        <name>Zn(2+)</name>
        <dbReference type="ChEBI" id="CHEBI:29105"/>
        <label>2</label>
    </ligand>
</feature>
<evidence type="ECO:0000256" key="1">
    <source>
        <dbReference type="ARBA" id="ARBA00002368"/>
    </source>
</evidence>
<sequence length="427" mass="46558">MDSLLIKGAYIVDPAQNIEEKRDVLIENGKIVKTEKNIPESQASRIVDVEGLILTPGFIDIHTHLRDPGYEWKEDIETGSLSAVAGGITSLCCMANTDPVNDNPSVTRYIIEKARKVNLCDIFPVGALTKGLKGEEIAEIGQMVEAGIVAVSDDGEVPQDTKLLRNAFDYAKSFGIPVLCHSEDKTLSAGGHMNEGYLSTILGIPGIPPEAEEIGTARDIMIAKMTGAKIHICHVSTKGALEIIKKAKEEGVKVTCEITPHHFSLTEAAVKTFDTNAKMAPPLRTEDDVKACKNALFEGVADVIATDHAPHSKDEKMVEFTNAPYGIIGFPTLLPLSLNLVREGILTLSQMVEKLTINPAKVINMKEIGSLKPGNRANITIFDPEEEFTLTEEMIFSKSKNTPFLNQKLKGRVKLTIKNGKIVYNNL</sequence>
<dbReference type="PANTHER" id="PTHR43668:SF2">
    <property type="entry name" value="ALLANTOINASE"/>
    <property type="match status" value="1"/>
</dbReference>
<comment type="cofactor">
    <cofactor evidence="6">
        <name>Zn(2+)</name>
        <dbReference type="ChEBI" id="CHEBI:29105"/>
    </cofactor>
    <text evidence="6">Binds 2 Zn(2+) ions per subunit.</text>
</comment>
<dbReference type="InterPro" id="IPR050138">
    <property type="entry name" value="DHOase/Allantoinase_Hydrolase"/>
</dbReference>
<evidence type="ECO:0000256" key="5">
    <source>
        <dbReference type="ARBA" id="ARBA00022975"/>
    </source>
</evidence>
<dbReference type="AlphaFoldDB" id="A0A238Y356"/>
<dbReference type="Gene3D" id="3.20.20.140">
    <property type="entry name" value="Metal-dependent hydrolases"/>
    <property type="match status" value="1"/>
</dbReference>
<evidence type="ECO:0000256" key="3">
    <source>
        <dbReference type="ARBA" id="ARBA00022723"/>
    </source>
</evidence>
<feature type="binding site" evidence="6">
    <location>
        <begin position="64"/>
        <end position="66"/>
    </location>
    <ligand>
        <name>substrate</name>
    </ligand>
</feature>